<accession>D2UAT7</accession>
<organism evidence="1 2">
    <name type="scientific">Xanthomonas albilineans (strain GPE PC73 / CFBP 7063)</name>
    <dbReference type="NCBI Taxonomy" id="380358"/>
    <lineage>
        <taxon>Bacteria</taxon>
        <taxon>Pseudomonadati</taxon>
        <taxon>Pseudomonadota</taxon>
        <taxon>Gammaproteobacteria</taxon>
        <taxon>Lysobacterales</taxon>
        <taxon>Lysobacteraceae</taxon>
        <taxon>Xanthomonas</taxon>
    </lineage>
</organism>
<dbReference type="AlphaFoldDB" id="D2UAT7"/>
<sequence>MSTEVELQRQLRTRISDLCEWLSGALEIGEVRGVESVMLAKKALYVWLCERWDNNEGDTEGALAYALECYVESGPAWAREEYSLEADLSITADPPWELSEFHLLVASFLADQALLAFNRGSKKQLILAAMLYADAVECREYWSHVRGPAGARNPKTMLGEVHAAARLLDERIAVDKEQRSRARRAVAAKLRNDPKQVAKSQAFKMWQDWQLGKVVHISGAAFARHVVETLPIDDTNTVQRWMRAWRKVGASGNA</sequence>
<dbReference type="Proteomes" id="UP000001890">
    <property type="component" value="Chromosome"/>
</dbReference>
<protein>
    <submittedName>
        <fullName evidence="1">Uncharacterized protein</fullName>
    </submittedName>
</protein>
<evidence type="ECO:0000313" key="1">
    <source>
        <dbReference type="EMBL" id="CBA16130.1"/>
    </source>
</evidence>
<dbReference type="RefSeq" id="WP_012916131.1">
    <property type="nucleotide sequence ID" value="NC_013722.1"/>
</dbReference>
<proteinExistence type="predicted"/>
<keyword evidence="2" id="KW-1185">Reference proteome</keyword>
<gene>
    <name evidence="1" type="ordered locus">XALc_1631</name>
</gene>
<dbReference type="GeneID" id="57876939"/>
<dbReference type="EMBL" id="FP565176">
    <property type="protein sequence ID" value="CBA16130.1"/>
    <property type="molecule type" value="Genomic_DNA"/>
</dbReference>
<dbReference type="KEGG" id="xal:XALC_1631"/>
<evidence type="ECO:0000313" key="2">
    <source>
        <dbReference type="Proteomes" id="UP000001890"/>
    </source>
</evidence>
<name>D2UAT7_XANAP</name>
<reference evidence="1 2" key="1">
    <citation type="journal article" date="2009" name="BMC Genomics">
        <title>The complete genome sequence of Xanthomonas albilineans provides new insights into the reductive genome evolution of the xylem-limited Xanthomonadaceae.</title>
        <authorList>
            <person name="Pieretti I."/>
            <person name="Royer M."/>
            <person name="Barbe V."/>
            <person name="Carrere S."/>
            <person name="Koebnik R."/>
            <person name="Cociancich S."/>
            <person name="Couloux A."/>
            <person name="Darrasse A."/>
            <person name="Gouzy J."/>
            <person name="Jacques M.A."/>
            <person name="Lauber E."/>
            <person name="Manceau C."/>
            <person name="Mangenot S."/>
            <person name="Poussier S."/>
            <person name="Segurens B."/>
            <person name="Szurek B."/>
            <person name="Verdier V."/>
            <person name="Arlat M."/>
            <person name="Rott P."/>
        </authorList>
    </citation>
    <scope>NUCLEOTIDE SEQUENCE [LARGE SCALE GENOMIC DNA]</scope>
    <source>
        <strain evidence="2">GPE PC73 / CFBP 7063</strain>
    </source>
</reference>